<proteinExistence type="inferred from homology"/>
<dbReference type="InterPro" id="IPR039008">
    <property type="entry name" value="IF_rod_dom"/>
</dbReference>
<feature type="region of interest" description="Disordered" evidence="4">
    <location>
        <begin position="1"/>
        <end position="56"/>
    </location>
</feature>
<sequence>MDTPSLPVPPDSPPPPPPGRSRLASATSTPAVRGGRRGACSPSPGQPPRVQERGELRHLNDRLANYIQRVQELEQEKGAMLLRLQEQEEATARETRGVRRLYEEELADVRRALDELAAERARLQIEQGNQREDILKNQKKENDLAAAVTQRRKVEAVLSSKEAENRKLLSENGRLGGEVADLQAERLLAETKNQLSSEILRRVEMENQVQTLKEQLELQKNISRQEILEVRSRQETRLVEVESGRRREFESKLAETMQQLREDHALQLQQYKEAVEKTFSTKLQNAQQAAEENGVSVSTAREELEASREKLESLRSQLQQNQKDVRSAGPSENPTPTDGLKLGRQRFSLKERELLSMRTQMNSQLENHQNLLDVKLALDMEINAYRKMLEVEEQRWVGRGRGGAAGLLQSSVSPPVLQVAAVSHPPQARQRCSRSGAPPAPREEEEARRSHQKFSCLQDMPPVHQERRRDGGRGGRGREIRSNPEQL</sequence>
<evidence type="ECO:0000256" key="1">
    <source>
        <dbReference type="ARBA" id="ARBA00022754"/>
    </source>
</evidence>
<reference evidence="6" key="2">
    <citation type="submission" date="2025-09" db="UniProtKB">
        <authorList>
            <consortium name="Ensembl"/>
        </authorList>
    </citation>
    <scope>IDENTIFICATION</scope>
</reference>
<dbReference type="PANTHER" id="PTHR45721:SF16">
    <property type="entry name" value="LAMIN-L(III)"/>
    <property type="match status" value="1"/>
</dbReference>
<dbReference type="GeneTree" id="ENSGT00940000164952"/>
<keyword evidence="1 3" id="KW-0403">Intermediate filament</keyword>
<dbReference type="Gene3D" id="1.20.5.1160">
    <property type="entry name" value="Vasodilator-stimulated phosphoprotein"/>
    <property type="match status" value="1"/>
</dbReference>
<name>A0A8C7Y335_9TELE</name>
<dbReference type="GO" id="GO:0090435">
    <property type="term" value="P:protein localization to nuclear envelope"/>
    <property type="evidence" value="ECO:0007669"/>
    <property type="project" value="TreeGrafter"/>
</dbReference>
<evidence type="ECO:0000256" key="4">
    <source>
        <dbReference type="SAM" id="MobiDB-lite"/>
    </source>
</evidence>
<dbReference type="PROSITE" id="PS51842">
    <property type="entry name" value="IF_ROD_2"/>
    <property type="match status" value="1"/>
</dbReference>
<dbReference type="Gene3D" id="1.20.5.170">
    <property type="match status" value="1"/>
</dbReference>
<dbReference type="GO" id="GO:0006998">
    <property type="term" value="P:nuclear envelope organization"/>
    <property type="evidence" value="ECO:0007669"/>
    <property type="project" value="TreeGrafter"/>
</dbReference>
<dbReference type="InterPro" id="IPR018039">
    <property type="entry name" value="IF_conserved"/>
</dbReference>
<dbReference type="GO" id="GO:0007097">
    <property type="term" value="P:nuclear migration"/>
    <property type="evidence" value="ECO:0007669"/>
    <property type="project" value="TreeGrafter"/>
</dbReference>
<dbReference type="GO" id="GO:0005200">
    <property type="term" value="F:structural constituent of cytoskeleton"/>
    <property type="evidence" value="ECO:0007669"/>
    <property type="project" value="TreeGrafter"/>
</dbReference>
<feature type="compositionally biased region" description="Pro residues" evidence="4">
    <location>
        <begin position="1"/>
        <end position="19"/>
    </location>
</feature>
<accession>A0A8C7Y335</accession>
<feature type="compositionally biased region" description="Polar residues" evidence="4">
    <location>
        <begin position="288"/>
        <end position="299"/>
    </location>
</feature>
<evidence type="ECO:0000313" key="7">
    <source>
        <dbReference type="Proteomes" id="UP000694383"/>
    </source>
</evidence>
<feature type="domain" description="IF rod" evidence="5">
    <location>
        <begin position="52"/>
        <end position="396"/>
    </location>
</feature>
<dbReference type="Proteomes" id="UP000694383">
    <property type="component" value="Unplaced"/>
</dbReference>
<dbReference type="Pfam" id="PF00038">
    <property type="entry name" value="Filament"/>
    <property type="match status" value="1"/>
</dbReference>
<evidence type="ECO:0000256" key="3">
    <source>
        <dbReference type="RuleBase" id="RU000685"/>
    </source>
</evidence>
<evidence type="ECO:0000313" key="6">
    <source>
        <dbReference type="Ensembl" id="ENSOSIP00000021530.1"/>
    </source>
</evidence>
<keyword evidence="2" id="KW-0175">Coiled coil</keyword>
<comment type="similarity">
    <text evidence="3">Belongs to the intermediate filament family.</text>
</comment>
<dbReference type="SMART" id="SM01391">
    <property type="entry name" value="Filament"/>
    <property type="match status" value="1"/>
</dbReference>
<organism evidence="6 7">
    <name type="scientific">Oryzias sinensis</name>
    <name type="common">Chinese medaka</name>
    <dbReference type="NCBI Taxonomy" id="183150"/>
    <lineage>
        <taxon>Eukaryota</taxon>
        <taxon>Metazoa</taxon>
        <taxon>Chordata</taxon>
        <taxon>Craniata</taxon>
        <taxon>Vertebrata</taxon>
        <taxon>Euteleostomi</taxon>
        <taxon>Actinopterygii</taxon>
        <taxon>Neopterygii</taxon>
        <taxon>Teleostei</taxon>
        <taxon>Neoteleostei</taxon>
        <taxon>Acanthomorphata</taxon>
        <taxon>Ovalentaria</taxon>
        <taxon>Atherinomorphae</taxon>
        <taxon>Beloniformes</taxon>
        <taxon>Adrianichthyidae</taxon>
        <taxon>Oryziinae</taxon>
        <taxon>Oryzias</taxon>
    </lineage>
</organism>
<protein>
    <submittedName>
        <fullName evidence="6">Lamin L3</fullName>
    </submittedName>
</protein>
<dbReference type="SUPFAM" id="SSF64593">
    <property type="entry name" value="Intermediate filament protein, coiled coil region"/>
    <property type="match status" value="2"/>
</dbReference>
<reference evidence="6" key="1">
    <citation type="submission" date="2025-08" db="UniProtKB">
        <authorList>
            <consortium name="Ensembl"/>
        </authorList>
    </citation>
    <scope>IDENTIFICATION</scope>
</reference>
<dbReference type="GO" id="GO:0005652">
    <property type="term" value="C:nuclear lamina"/>
    <property type="evidence" value="ECO:0007669"/>
    <property type="project" value="TreeGrafter"/>
</dbReference>
<dbReference type="GO" id="GO:0005882">
    <property type="term" value="C:intermediate filament"/>
    <property type="evidence" value="ECO:0007669"/>
    <property type="project" value="UniProtKB-KW"/>
</dbReference>
<feature type="compositionally biased region" description="Basic and acidic residues" evidence="4">
    <location>
        <begin position="464"/>
        <end position="487"/>
    </location>
</feature>
<feature type="region of interest" description="Disordered" evidence="4">
    <location>
        <begin position="422"/>
        <end position="487"/>
    </location>
</feature>
<dbReference type="PANTHER" id="PTHR45721">
    <property type="entry name" value="LAMIN DM0-RELATED"/>
    <property type="match status" value="1"/>
</dbReference>
<dbReference type="GO" id="GO:0031507">
    <property type="term" value="P:heterochromatin formation"/>
    <property type="evidence" value="ECO:0007669"/>
    <property type="project" value="TreeGrafter"/>
</dbReference>
<evidence type="ECO:0000256" key="2">
    <source>
        <dbReference type="ARBA" id="ARBA00023054"/>
    </source>
</evidence>
<evidence type="ECO:0000259" key="5">
    <source>
        <dbReference type="PROSITE" id="PS51842"/>
    </source>
</evidence>
<feature type="region of interest" description="Disordered" evidence="4">
    <location>
        <begin position="288"/>
        <end position="342"/>
    </location>
</feature>
<dbReference type="GO" id="GO:0051664">
    <property type="term" value="P:nuclear pore localization"/>
    <property type="evidence" value="ECO:0007669"/>
    <property type="project" value="TreeGrafter"/>
</dbReference>
<dbReference type="PROSITE" id="PS00226">
    <property type="entry name" value="IF_ROD_1"/>
    <property type="match status" value="1"/>
</dbReference>
<keyword evidence="7" id="KW-1185">Reference proteome</keyword>
<dbReference type="Ensembl" id="ENSOSIT00000022729.1">
    <property type="protein sequence ID" value="ENSOSIP00000021530.1"/>
    <property type="gene ID" value="ENSOSIG00000011385.1"/>
</dbReference>
<feature type="compositionally biased region" description="Basic and acidic residues" evidence="4">
    <location>
        <begin position="300"/>
        <end position="313"/>
    </location>
</feature>
<dbReference type="AlphaFoldDB" id="A0A8C7Y335"/>